<feature type="region of interest" description="Disordered" evidence="2">
    <location>
        <begin position="357"/>
        <end position="388"/>
    </location>
</feature>
<name>A0ABP0TCX2_9BRYO</name>
<feature type="region of interest" description="Disordered" evidence="2">
    <location>
        <begin position="1"/>
        <end position="21"/>
    </location>
</feature>
<dbReference type="EMBL" id="OZ019893">
    <property type="protein sequence ID" value="CAK9192195.1"/>
    <property type="molecule type" value="Genomic_DNA"/>
</dbReference>
<accession>A0ABP0TCX2</accession>
<dbReference type="InterPro" id="IPR043970">
    <property type="entry name" value="FUZ/MON1/HPS1_longin_3"/>
</dbReference>
<feature type="domain" description="FUZ/MON1/HPS1 third Longin" evidence="5">
    <location>
        <begin position="407"/>
        <end position="507"/>
    </location>
</feature>
<evidence type="ECO:0000256" key="2">
    <source>
        <dbReference type="SAM" id="MobiDB-lite"/>
    </source>
</evidence>
<dbReference type="InterPro" id="IPR043971">
    <property type="entry name" value="FUZ/MON1/HPS1_longin_2"/>
</dbReference>
<dbReference type="Pfam" id="PF19036">
    <property type="entry name" value="Fuz_longin_1"/>
    <property type="match status" value="1"/>
</dbReference>
<feature type="region of interest" description="Disordered" evidence="2">
    <location>
        <begin position="37"/>
        <end position="76"/>
    </location>
</feature>
<feature type="compositionally biased region" description="Polar residues" evidence="2">
    <location>
        <begin position="46"/>
        <end position="55"/>
    </location>
</feature>
<dbReference type="Pfam" id="PF19038">
    <property type="entry name" value="Fuz_longin_3"/>
    <property type="match status" value="1"/>
</dbReference>
<evidence type="ECO:0000259" key="3">
    <source>
        <dbReference type="Pfam" id="PF19036"/>
    </source>
</evidence>
<dbReference type="PANTHER" id="PTHR13027:SF7">
    <property type="entry name" value="VACUOLAR FUSION PROTEIN MON1 HOMOLOG"/>
    <property type="match status" value="1"/>
</dbReference>
<comment type="similarity">
    <text evidence="1">Belongs to the MON1/SAND family.</text>
</comment>
<gene>
    <name evidence="6" type="ORF">CSSPTR1EN2_LOCUS1769</name>
</gene>
<dbReference type="Pfam" id="PF19037">
    <property type="entry name" value="Fuz_longin_2"/>
    <property type="match status" value="1"/>
</dbReference>
<feature type="compositionally biased region" description="Low complexity" evidence="2">
    <location>
        <begin position="9"/>
        <end position="18"/>
    </location>
</feature>
<dbReference type="PRINTS" id="PR01546">
    <property type="entry name" value="YEAST73DUF"/>
</dbReference>
<evidence type="ECO:0000313" key="7">
    <source>
        <dbReference type="Proteomes" id="UP001497512"/>
    </source>
</evidence>
<sequence>MIAGESESESPVSAISSSLGGGTSWYSATGLGSSGTGSMYNVSGIEGNSNQPSNQEPRHTRTWNGKHHPDEDDTSVSWRSHKKHFFILSNAGKPIYSRYGDEHKLAGFSATLQAIMSFVENSGDTIQLVRAGDHQIVFLVKGPLYLVSISATDEPAQALRKQLELLHGQVLLILTKSVEKCFVKNAKFDMRPLLASTDSIFASLIHAFSWNVATFLNSYSCLPLPYATRQAAGAALQATPDAGVLFGVLMCGSKVISVVGPRKGVLSPNDILLLFNFVSSSDAFRRSESFSPVCLPGYNPTAFLYAYVQYLDKDACLILLTADPDGFFKLKECRQIEILLRESDVLPQVTNSVQRGGLRVEDLPEPGASTSSLLDSTAPSSPGIEADNELPGETRLQLVVGTGGPAGLWHFVYRSSYLDQYVASEFSPPLHTRAAQKRLFRAYQKLHASMHDGSGAGLHKMQYRRDEHHVLLSWRTSDFELYAAFDPLAEKSSAVSVCNRVCQWIRDLESEIFLLGVTPFNW</sequence>
<organism evidence="6 7">
    <name type="scientific">Sphagnum troendelagicum</name>
    <dbReference type="NCBI Taxonomy" id="128251"/>
    <lineage>
        <taxon>Eukaryota</taxon>
        <taxon>Viridiplantae</taxon>
        <taxon>Streptophyta</taxon>
        <taxon>Embryophyta</taxon>
        <taxon>Bryophyta</taxon>
        <taxon>Sphagnophytina</taxon>
        <taxon>Sphagnopsida</taxon>
        <taxon>Sphagnales</taxon>
        <taxon>Sphagnaceae</taxon>
        <taxon>Sphagnum</taxon>
    </lineage>
</organism>
<dbReference type="InterPro" id="IPR004353">
    <property type="entry name" value="Mon1"/>
</dbReference>
<proteinExistence type="inferred from homology"/>
<comment type="function">
    <text evidence="1">Plays an important role in membrane trafficking through the secretory apparatus.</text>
</comment>
<keyword evidence="7" id="KW-1185">Reference proteome</keyword>
<evidence type="ECO:0000313" key="6">
    <source>
        <dbReference type="EMBL" id="CAK9192195.1"/>
    </source>
</evidence>
<protein>
    <recommendedName>
        <fullName evidence="1">Vacuolar fusion protein MON1 homolog</fullName>
    </recommendedName>
</protein>
<reference evidence="6 7" key="1">
    <citation type="submission" date="2024-02" db="EMBL/GenBank/DDBJ databases">
        <authorList>
            <consortium name="ELIXIR-Norway"/>
            <consortium name="Elixir Norway"/>
        </authorList>
    </citation>
    <scope>NUCLEOTIDE SEQUENCE [LARGE SCALE GENOMIC DNA]</scope>
</reference>
<evidence type="ECO:0000259" key="4">
    <source>
        <dbReference type="Pfam" id="PF19037"/>
    </source>
</evidence>
<evidence type="ECO:0000259" key="5">
    <source>
        <dbReference type="Pfam" id="PF19038"/>
    </source>
</evidence>
<dbReference type="InterPro" id="IPR043972">
    <property type="entry name" value="FUZ/MON1/HPS1_longin_1"/>
</dbReference>
<feature type="compositionally biased region" description="Polar residues" evidence="2">
    <location>
        <begin position="368"/>
        <end position="380"/>
    </location>
</feature>
<feature type="domain" description="FUZ/MON1/HPS1 second Longin" evidence="4">
    <location>
        <begin position="243"/>
        <end position="335"/>
    </location>
</feature>
<feature type="domain" description="FUZ/MON1/HPS1 first Longin" evidence="3">
    <location>
        <begin position="83"/>
        <end position="204"/>
    </location>
</feature>
<dbReference type="Proteomes" id="UP001497512">
    <property type="component" value="Chromosome 1"/>
</dbReference>
<dbReference type="PANTHER" id="PTHR13027">
    <property type="entry name" value="SAND PROTEIN-RELATED"/>
    <property type="match status" value="1"/>
</dbReference>
<evidence type="ECO:0000256" key="1">
    <source>
        <dbReference type="RuleBase" id="RU367048"/>
    </source>
</evidence>